<keyword evidence="1" id="KW-0812">Transmembrane</keyword>
<feature type="domain" description="CAAX prenyl protease 2/Lysostaphin resistance protein A-like" evidence="2">
    <location>
        <begin position="160"/>
        <end position="245"/>
    </location>
</feature>
<dbReference type="InterPro" id="IPR003675">
    <property type="entry name" value="Rce1/LyrA-like_dom"/>
</dbReference>
<feature type="transmembrane region" description="Helical" evidence="1">
    <location>
        <begin position="247"/>
        <end position="264"/>
    </location>
</feature>
<feature type="transmembrane region" description="Helical" evidence="1">
    <location>
        <begin position="216"/>
        <end position="235"/>
    </location>
</feature>
<reference evidence="3 4" key="1">
    <citation type="submission" date="2023-07" db="EMBL/GenBank/DDBJ databases">
        <title>Genomic Encyclopedia of Type Strains, Phase IV (KMG-IV): sequencing the most valuable type-strain genomes for metagenomic binning, comparative biology and taxonomic classification.</title>
        <authorList>
            <person name="Goeker M."/>
        </authorList>
    </citation>
    <scope>NUCLEOTIDE SEQUENCE [LARGE SCALE GENOMIC DNA]</scope>
    <source>
        <strain evidence="3 4">DSM 23948</strain>
    </source>
</reference>
<keyword evidence="1" id="KW-0472">Membrane</keyword>
<keyword evidence="1" id="KW-1133">Transmembrane helix</keyword>
<accession>A0ABT9V0N9</accession>
<keyword evidence="4" id="KW-1185">Reference proteome</keyword>
<evidence type="ECO:0000259" key="2">
    <source>
        <dbReference type="Pfam" id="PF02517"/>
    </source>
</evidence>
<dbReference type="Pfam" id="PF02517">
    <property type="entry name" value="Rce1-like"/>
    <property type="match status" value="1"/>
</dbReference>
<feature type="transmembrane region" description="Helical" evidence="1">
    <location>
        <begin position="31"/>
        <end position="48"/>
    </location>
</feature>
<comment type="caution">
    <text evidence="3">The sequence shown here is derived from an EMBL/GenBank/DDBJ whole genome shotgun (WGS) entry which is preliminary data.</text>
</comment>
<feature type="transmembrane region" description="Helical" evidence="1">
    <location>
        <begin position="7"/>
        <end position="25"/>
    </location>
</feature>
<proteinExistence type="predicted"/>
<dbReference type="Proteomes" id="UP001231362">
    <property type="component" value="Unassembled WGS sequence"/>
</dbReference>
<feature type="transmembrane region" description="Helical" evidence="1">
    <location>
        <begin position="165"/>
        <end position="185"/>
    </location>
</feature>
<feature type="transmembrane region" description="Helical" evidence="1">
    <location>
        <begin position="53"/>
        <end position="71"/>
    </location>
</feature>
<keyword evidence="3" id="KW-0378">Hydrolase</keyword>
<protein>
    <submittedName>
        <fullName evidence="3">Membrane protease YdiL (CAAX protease family)</fullName>
    </submittedName>
</protein>
<evidence type="ECO:0000256" key="1">
    <source>
        <dbReference type="SAM" id="Phobius"/>
    </source>
</evidence>
<evidence type="ECO:0000313" key="4">
    <source>
        <dbReference type="Proteomes" id="UP001231362"/>
    </source>
</evidence>
<gene>
    <name evidence="3" type="ORF">J2S07_000816</name>
</gene>
<dbReference type="RefSeq" id="WP_307149121.1">
    <property type="nucleotide sequence ID" value="NZ_JAUSTU010000003.1"/>
</dbReference>
<organism evidence="3 4">
    <name type="scientific">Anoxybacillus andreesenii</name>
    <dbReference type="NCBI Taxonomy" id="1325932"/>
    <lineage>
        <taxon>Bacteria</taxon>
        <taxon>Bacillati</taxon>
        <taxon>Bacillota</taxon>
        <taxon>Bacilli</taxon>
        <taxon>Bacillales</taxon>
        <taxon>Anoxybacillaceae</taxon>
        <taxon>Anoxybacillus</taxon>
    </lineage>
</organism>
<feature type="transmembrane region" description="Helical" evidence="1">
    <location>
        <begin position="91"/>
        <end position="114"/>
    </location>
</feature>
<sequence length="266" mass="30791">MIENKRNIWMGLFLATIFLLIQMLFQLQMFTPIFMILILLMISIAFLSETNRVFVWTIVSFAGGLFTFIYADRLLLALPFSHANLILLNRLLLLFPILIIGYVLYKFKATFTAFRMKMEWGAIKLRGSRDLPIKGLYMMVLVLLLFVFLFYFIESLPVNWNGLWRAVAFSVLNAALVEVLFRGVLLTRFITVIDKIPAVFFTSLSGAIAYYLFGYSFSYCFLFFVIGLLLGLLTIHTKSLLPAITGNFLLSMIFTFMNVIPFYYQY</sequence>
<dbReference type="GO" id="GO:0006508">
    <property type="term" value="P:proteolysis"/>
    <property type="evidence" value="ECO:0007669"/>
    <property type="project" value="UniProtKB-KW"/>
</dbReference>
<name>A0ABT9V0N9_9BACL</name>
<dbReference type="EMBL" id="JAUSTU010000003">
    <property type="protein sequence ID" value="MDQ0154512.1"/>
    <property type="molecule type" value="Genomic_DNA"/>
</dbReference>
<evidence type="ECO:0000313" key="3">
    <source>
        <dbReference type="EMBL" id="MDQ0154512.1"/>
    </source>
</evidence>
<feature type="transmembrane region" description="Helical" evidence="1">
    <location>
        <begin position="135"/>
        <end position="153"/>
    </location>
</feature>
<dbReference type="GO" id="GO:0008233">
    <property type="term" value="F:peptidase activity"/>
    <property type="evidence" value="ECO:0007669"/>
    <property type="project" value="UniProtKB-KW"/>
</dbReference>
<keyword evidence="3" id="KW-0645">Protease</keyword>